<gene>
    <name evidence="1" type="ORF">MM35RIKEN_09240</name>
</gene>
<evidence type="ECO:0000313" key="1">
    <source>
        <dbReference type="EMBL" id="BCK78732.1"/>
    </source>
</evidence>
<keyword evidence="2" id="KW-1185">Reference proteome</keyword>
<sequence>MTPRKEKALQALLVCRTRAEAAKAAGIGESTLREYMKDAEFTERYNQAFGGMVADATRQAQQTLSPALSTLREIMEDREEQASARITAARSILEYAMKLCEQTDILDQLQSLERWRCENEQFKAQG</sequence>
<evidence type="ECO:0000313" key="2">
    <source>
        <dbReference type="Proteomes" id="UP000681343"/>
    </source>
</evidence>
<protein>
    <submittedName>
        <fullName evidence="1">Uncharacterized protein</fullName>
    </submittedName>
</protein>
<name>A0A810PXC1_9FIRM</name>
<dbReference type="Proteomes" id="UP000681343">
    <property type="component" value="Chromosome"/>
</dbReference>
<dbReference type="AlphaFoldDB" id="A0A810PXC1"/>
<dbReference type="KEGG" id="vfa:MM35RIKEN_09240"/>
<organism evidence="1 2">
    <name type="scientific">Vescimonas fastidiosa</name>
    <dbReference type="NCBI Taxonomy" id="2714353"/>
    <lineage>
        <taxon>Bacteria</taxon>
        <taxon>Bacillati</taxon>
        <taxon>Bacillota</taxon>
        <taxon>Clostridia</taxon>
        <taxon>Eubacteriales</taxon>
        <taxon>Oscillospiraceae</taxon>
        <taxon>Vescimonas</taxon>
    </lineage>
</organism>
<proteinExistence type="predicted"/>
<reference evidence="1" key="1">
    <citation type="submission" date="2020-09" db="EMBL/GenBank/DDBJ databases">
        <title>New species isolated from human feces.</title>
        <authorList>
            <person name="Kitahara M."/>
            <person name="Shigeno Y."/>
            <person name="Shime M."/>
            <person name="Matsumoto Y."/>
            <person name="Nakamura S."/>
            <person name="Motooka D."/>
            <person name="Fukuoka S."/>
            <person name="Nishikawa H."/>
            <person name="Benno Y."/>
        </authorList>
    </citation>
    <scope>NUCLEOTIDE SEQUENCE</scope>
    <source>
        <strain evidence="1">MM35</strain>
    </source>
</reference>
<accession>A0A810PXC1</accession>
<dbReference type="EMBL" id="AP023415">
    <property type="protein sequence ID" value="BCK78732.1"/>
    <property type="molecule type" value="Genomic_DNA"/>
</dbReference>